<gene>
    <name evidence="2" type="ORF">ACFFRN_06380</name>
</gene>
<protein>
    <submittedName>
        <fullName evidence="2">Uncharacterized protein</fullName>
    </submittedName>
</protein>
<name>A0ABV5PSN9_9ACTN</name>
<feature type="signal peptide" evidence="1">
    <location>
        <begin position="1"/>
        <end position="25"/>
    </location>
</feature>
<dbReference type="Proteomes" id="UP001589646">
    <property type="component" value="Unassembled WGS sequence"/>
</dbReference>
<sequence length="131" mass="13859">MMKRTQVLVATLATGLMFTAVPAAAMAERVDDRAVFTLTQLSGPKVGKLVVGYAVVSVKDLEDTATVEKATKAVKARVPFRKSFRVKQDTCAIVAVAEGRKGARLRLSVTVGGAVVSAKKGKAPYDAYCNV</sequence>
<reference evidence="2 3" key="1">
    <citation type="submission" date="2024-09" db="EMBL/GenBank/DDBJ databases">
        <authorList>
            <person name="Sun Q."/>
            <person name="Mori K."/>
        </authorList>
    </citation>
    <scope>NUCLEOTIDE SEQUENCE [LARGE SCALE GENOMIC DNA]</scope>
    <source>
        <strain evidence="2 3">JCM 3323</strain>
    </source>
</reference>
<evidence type="ECO:0000256" key="1">
    <source>
        <dbReference type="SAM" id="SignalP"/>
    </source>
</evidence>
<keyword evidence="1" id="KW-0732">Signal</keyword>
<feature type="chain" id="PRO_5047302173" evidence="1">
    <location>
        <begin position="26"/>
        <end position="131"/>
    </location>
</feature>
<proteinExistence type="predicted"/>
<accession>A0ABV5PSN9</accession>
<dbReference type="RefSeq" id="WP_346123140.1">
    <property type="nucleotide sequence ID" value="NZ_BAAAXC010000014.1"/>
</dbReference>
<keyword evidence="3" id="KW-1185">Reference proteome</keyword>
<dbReference type="EMBL" id="JBHMCE010000002">
    <property type="protein sequence ID" value="MFB9526235.1"/>
    <property type="molecule type" value="Genomic_DNA"/>
</dbReference>
<evidence type="ECO:0000313" key="3">
    <source>
        <dbReference type="Proteomes" id="UP001589646"/>
    </source>
</evidence>
<evidence type="ECO:0000313" key="2">
    <source>
        <dbReference type="EMBL" id="MFB9526235.1"/>
    </source>
</evidence>
<comment type="caution">
    <text evidence="2">The sequence shown here is derived from an EMBL/GenBank/DDBJ whole genome shotgun (WGS) entry which is preliminary data.</text>
</comment>
<organism evidence="2 3">
    <name type="scientific">Nonomuraea roseola</name>
    <dbReference type="NCBI Taxonomy" id="46179"/>
    <lineage>
        <taxon>Bacteria</taxon>
        <taxon>Bacillati</taxon>
        <taxon>Actinomycetota</taxon>
        <taxon>Actinomycetes</taxon>
        <taxon>Streptosporangiales</taxon>
        <taxon>Streptosporangiaceae</taxon>
        <taxon>Nonomuraea</taxon>
    </lineage>
</organism>